<dbReference type="Gene3D" id="3.30.70.1320">
    <property type="entry name" value="Multidrug efflux transporter AcrB pore domain like"/>
    <property type="match status" value="1"/>
</dbReference>
<keyword evidence="1" id="KW-0472">Membrane</keyword>
<name>A0A382X438_9ZZZZ</name>
<feature type="transmembrane region" description="Helical" evidence="1">
    <location>
        <begin position="181"/>
        <end position="197"/>
    </location>
</feature>
<organism evidence="2">
    <name type="scientific">marine metagenome</name>
    <dbReference type="NCBI Taxonomy" id="408172"/>
    <lineage>
        <taxon>unclassified sequences</taxon>
        <taxon>metagenomes</taxon>
        <taxon>ecological metagenomes</taxon>
    </lineage>
</organism>
<gene>
    <name evidence="2" type="ORF">METZ01_LOCUS417865</name>
</gene>
<proteinExistence type="predicted"/>
<dbReference type="AlphaFoldDB" id="A0A382X438"/>
<sequence>RLERVTGVSRTNVYGGSENEMRIIVDPDKLARHRLTVPMLLSALRLANASISAGDIDEGKRRYIVRTEGELRTVEQIRNVVLTSSDTETRGGIGRVTIGDVADVRFTFKEPRAKIRFLGEEAIAINAVRATGANVIETMDGVYQAIEDLNSYAVPQAGLTISQVYDETIYISSAISLVQQNIYVGGTFAVLILLAFLRSFRATLIISMAIPVSVVASFVAMAAMGRSINVISLAGIAFAVGMVVDAAIVVLENIFRHRENGLQAPEAALQGTN</sequence>
<evidence type="ECO:0008006" key="3">
    <source>
        <dbReference type="Google" id="ProtNLM"/>
    </source>
</evidence>
<feature type="non-terminal residue" evidence="2">
    <location>
        <position position="1"/>
    </location>
</feature>
<dbReference type="InterPro" id="IPR001036">
    <property type="entry name" value="Acrflvin-R"/>
</dbReference>
<reference evidence="2" key="1">
    <citation type="submission" date="2018-05" db="EMBL/GenBank/DDBJ databases">
        <authorList>
            <person name="Lanie J.A."/>
            <person name="Ng W.-L."/>
            <person name="Kazmierczak K.M."/>
            <person name="Andrzejewski T.M."/>
            <person name="Davidsen T.M."/>
            <person name="Wayne K.J."/>
            <person name="Tettelin H."/>
            <person name="Glass J.I."/>
            <person name="Rusch D."/>
            <person name="Podicherti R."/>
            <person name="Tsui H.-C.T."/>
            <person name="Winkler M.E."/>
        </authorList>
    </citation>
    <scope>NUCLEOTIDE SEQUENCE</scope>
</reference>
<dbReference type="Gene3D" id="1.20.1640.10">
    <property type="entry name" value="Multidrug efflux transporter AcrB transmembrane domain"/>
    <property type="match status" value="1"/>
</dbReference>
<dbReference type="PANTHER" id="PTHR32063:SF0">
    <property type="entry name" value="SWARMING MOTILITY PROTEIN SWRC"/>
    <property type="match status" value="1"/>
</dbReference>
<feature type="non-terminal residue" evidence="2">
    <location>
        <position position="273"/>
    </location>
</feature>
<accession>A0A382X438</accession>
<dbReference type="SUPFAM" id="SSF82866">
    <property type="entry name" value="Multidrug efflux transporter AcrB transmembrane domain"/>
    <property type="match status" value="1"/>
</dbReference>
<dbReference type="PRINTS" id="PR00702">
    <property type="entry name" value="ACRIFLAVINRP"/>
</dbReference>
<evidence type="ECO:0000256" key="1">
    <source>
        <dbReference type="SAM" id="Phobius"/>
    </source>
</evidence>
<dbReference type="GO" id="GO:0005886">
    <property type="term" value="C:plasma membrane"/>
    <property type="evidence" value="ECO:0007669"/>
    <property type="project" value="TreeGrafter"/>
</dbReference>
<dbReference type="EMBL" id="UINC01164257">
    <property type="protein sequence ID" value="SVD65011.1"/>
    <property type="molecule type" value="Genomic_DNA"/>
</dbReference>
<dbReference type="PANTHER" id="PTHR32063">
    <property type="match status" value="1"/>
</dbReference>
<dbReference type="GO" id="GO:0042910">
    <property type="term" value="F:xenobiotic transmembrane transporter activity"/>
    <property type="evidence" value="ECO:0007669"/>
    <property type="project" value="TreeGrafter"/>
</dbReference>
<protein>
    <recommendedName>
        <fullName evidence="3">Acriflavin resistance protein</fullName>
    </recommendedName>
</protein>
<dbReference type="Pfam" id="PF00873">
    <property type="entry name" value="ACR_tran"/>
    <property type="match status" value="1"/>
</dbReference>
<feature type="transmembrane region" description="Helical" evidence="1">
    <location>
        <begin position="204"/>
        <end position="224"/>
    </location>
</feature>
<evidence type="ECO:0000313" key="2">
    <source>
        <dbReference type="EMBL" id="SVD65011.1"/>
    </source>
</evidence>
<feature type="transmembrane region" description="Helical" evidence="1">
    <location>
        <begin position="230"/>
        <end position="251"/>
    </location>
</feature>
<keyword evidence="1" id="KW-0812">Transmembrane</keyword>
<dbReference type="Gene3D" id="3.30.2090.10">
    <property type="entry name" value="Multidrug efflux transporter AcrB TolC docking domain, DN and DC subdomains"/>
    <property type="match status" value="1"/>
</dbReference>
<dbReference type="InterPro" id="IPR027463">
    <property type="entry name" value="AcrB_DN_DC_subdom"/>
</dbReference>
<keyword evidence="1" id="KW-1133">Transmembrane helix</keyword>
<dbReference type="SUPFAM" id="SSF82714">
    <property type="entry name" value="Multidrug efflux transporter AcrB TolC docking domain, DN and DC subdomains"/>
    <property type="match status" value="1"/>
</dbReference>